<protein>
    <submittedName>
        <fullName evidence="3">Uncharacterized protein</fullName>
    </submittedName>
</protein>
<gene>
    <name evidence="3" type="ORF">AK812_SmicGene9412</name>
</gene>
<dbReference type="Proteomes" id="UP000186817">
    <property type="component" value="Unassembled WGS sequence"/>
</dbReference>
<feature type="region of interest" description="Disordered" evidence="1">
    <location>
        <begin position="47"/>
        <end position="84"/>
    </location>
</feature>
<sequence length="160" mass="17628">MGGFEAESSDDENDETARSAVPKRALPCTTEDVLAKHVIVESVSVTTRCDHDTSDRQVPGTSPFEGARWRQPQEEEEEEEEEERRSCSMVLMVLVLVLVAVLIYGGLGDGGRSSCDVQIFLGEVTKFRLPLSDAFEDLSLEYVWSLLDAGGKEHCETADS</sequence>
<reference evidence="3 4" key="1">
    <citation type="submission" date="2016-02" db="EMBL/GenBank/DDBJ databases">
        <title>Genome analysis of coral dinoflagellate symbionts highlights evolutionary adaptations to a symbiotic lifestyle.</title>
        <authorList>
            <person name="Aranda M."/>
            <person name="Li Y."/>
            <person name="Liew Y.J."/>
            <person name="Baumgarten S."/>
            <person name="Simakov O."/>
            <person name="Wilson M."/>
            <person name="Piel J."/>
            <person name="Ashoor H."/>
            <person name="Bougouffa S."/>
            <person name="Bajic V.B."/>
            <person name="Ryu T."/>
            <person name="Ravasi T."/>
            <person name="Bayer T."/>
            <person name="Micklem G."/>
            <person name="Kim H."/>
            <person name="Bhak J."/>
            <person name="Lajeunesse T.C."/>
            <person name="Voolstra C.R."/>
        </authorList>
    </citation>
    <scope>NUCLEOTIDE SEQUENCE [LARGE SCALE GENOMIC DNA]</scope>
    <source>
        <strain evidence="3 4">CCMP2467</strain>
    </source>
</reference>
<keyword evidence="4" id="KW-1185">Reference proteome</keyword>
<dbReference type="AlphaFoldDB" id="A0A1Q9EII3"/>
<evidence type="ECO:0000256" key="1">
    <source>
        <dbReference type="SAM" id="MobiDB-lite"/>
    </source>
</evidence>
<dbReference type="OrthoDB" id="10251809at2759"/>
<comment type="caution">
    <text evidence="3">The sequence shown here is derived from an EMBL/GenBank/DDBJ whole genome shotgun (WGS) entry which is preliminary data.</text>
</comment>
<keyword evidence="2" id="KW-0472">Membrane</keyword>
<dbReference type="EMBL" id="LSRX01000144">
    <property type="protein sequence ID" value="OLQ07225.1"/>
    <property type="molecule type" value="Genomic_DNA"/>
</dbReference>
<keyword evidence="2" id="KW-0812">Transmembrane</keyword>
<proteinExistence type="predicted"/>
<evidence type="ECO:0000256" key="2">
    <source>
        <dbReference type="SAM" id="Phobius"/>
    </source>
</evidence>
<name>A0A1Q9EII3_SYMMI</name>
<accession>A0A1Q9EII3</accession>
<feature type="transmembrane region" description="Helical" evidence="2">
    <location>
        <begin position="89"/>
        <end position="107"/>
    </location>
</feature>
<evidence type="ECO:0000313" key="4">
    <source>
        <dbReference type="Proteomes" id="UP000186817"/>
    </source>
</evidence>
<organism evidence="3 4">
    <name type="scientific">Symbiodinium microadriaticum</name>
    <name type="common">Dinoflagellate</name>
    <name type="synonym">Zooxanthella microadriatica</name>
    <dbReference type="NCBI Taxonomy" id="2951"/>
    <lineage>
        <taxon>Eukaryota</taxon>
        <taxon>Sar</taxon>
        <taxon>Alveolata</taxon>
        <taxon>Dinophyceae</taxon>
        <taxon>Suessiales</taxon>
        <taxon>Symbiodiniaceae</taxon>
        <taxon>Symbiodinium</taxon>
    </lineage>
</organism>
<keyword evidence="2" id="KW-1133">Transmembrane helix</keyword>
<evidence type="ECO:0000313" key="3">
    <source>
        <dbReference type="EMBL" id="OLQ07225.1"/>
    </source>
</evidence>
<feature type="region of interest" description="Disordered" evidence="1">
    <location>
        <begin position="1"/>
        <end position="24"/>
    </location>
</feature>